<accession>A0A4U8WDN9</accession>
<dbReference type="KEGG" id="ctai:NCTC12078_02537"/>
<proteinExistence type="predicted"/>
<sequence length="69" mass="8573">MLEKYKYLLGKSKPEVLSILGEEFNFYPSNLWDYKIHRTWWGKEVILYLVFQDEMVFDVQIKISYWKFK</sequence>
<evidence type="ECO:0000313" key="2">
    <source>
        <dbReference type="Proteomes" id="UP000290013"/>
    </source>
</evidence>
<dbReference type="EMBL" id="LR215974">
    <property type="protein sequence ID" value="VFB04511.1"/>
    <property type="molecule type" value="Genomic_DNA"/>
</dbReference>
<reference evidence="1 2" key="1">
    <citation type="submission" date="2019-02" db="EMBL/GenBank/DDBJ databases">
        <authorList>
            <consortium name="Pathogen Informatics"/>
        </authorList>
    </citation>
    <scope>NUCLEOTIDE SEQUENCE [LARGE SCALE GENOMIC DNA]</scope>
    <source>
        <strain evidence="1 2">3012STDY6944375</strain>
    </source>
</reference>
<dbReference type="Proteomes" id="UP000290013">
    <property type="component" value="Chromosome"/>
</dbReference>
<protein>
    <submittedName>
        <fullName evidence="1">Uncharacterized protein</fullName>
    </submittedName>
</protein>
<dbReference type="RefSeq" id="WP_130914734.1">
    <property type="nucleotide sequence ID" value="NZ_LR215974.1"/>
</dbReference>
<name>A0A4U8WDN9_9FLAO</name>
<organism evidence="1 2">
    <name type="scientific">Chryseobacterium taihuense</name>
    <dbReference type="NCBI Taxonomy" id="1141221"/>
    <lineage>
        <taxon>Bacteria</taxon>
        <taxon>Pseudomonadati</taxon>
        <taxon>Bacteroidota</taxon>
        <taxon>Flavobacteriia</taxon>
        <taxon>Flavobacteriales</taxon>
        <taxon>Weeksellaceae</taxon>
        <taxon>Chryseobacterium group</taxon>
        <taxon>Chryseobacterium</taxon>
    </lineage>
</organism>
<evidence type="ECO:0000313" key="1">
    <source>
        <dbReference type="EMBL" id="VFB04511.1"/>
    </source>
</evidence>
<dbReference type="AlphaFoldDB" id="A0A4U8WDN9"/>
<gene>
    <name evidence="1" type="ORF">NCTC12078_02537</name>
</gene>